<protein>
    <submittedName>
        <fullName evidence="3">Uncharacterized protein</fullName>
    </submittedName>
</protein>
<dbReference type="Proteomes" id="UP001500804">
    <property type="component" value="Unassembled WGS sequence"/>
</dbReference>
<organism evidence="3 4">
    <name type="scientific">Pseudonocardia adelaidensis</name>
    <dbReference type="NCBI Taxonomy" id="648754"/>
    <lineage>
        <taxon>Bacteria</taxon>
        <taxon>Bacillati</taxon>
        <taxon>Actinomycetota</taxon>
        <taxon>Actinomycetes</taxon>
        <taxon>Pseudonocardiales</taxon>
        <taxon>Pseudonocardiaceae</taxon>
        <taxon>Pseudonocardia</taxon>
    </lineage>
</organism>
<dbReference type="RefSeq" id="WP_345605912.1">
    <property type="nucleotide sequence ID" value="NZ_BAABJO010000010.1"/>
</dbReference>
<feature type="compositionally biased region" description="Pro residues" evidence="1">
    <location>
        <begin position="1"/>
        <end position="10"/>
    </location>
</feature>
<feature type="compositionally biased region" description="Low complexity" evidence="1">
    <location>
        <begin position="198"/>
        <end position="210"/>
    </location>
</feature>
<feature type="transmembrane region" description="Helical" evidence="2">
    <location>
        <begin position="138"/>
        <end position="161"/>
    </location>
</feature>
<evidence type="ECO:0000256" key="2">
    <source>
        <dbReference type="SAM" id="Phobius"/>
    </source>
</evidence>
<keyword evidence="2" id="KW-1133">Transmembrane helix</keyword>
<keyword evidence="4" id="KW-1185">Reference proteome</keyword>
<gene>
    <name evidence="3" type="ORF">GCM10023320_32550</name>
</gene>
<accession>A0ABP9NPJ2</accession>
<keyword evidence="2" id="KW-0472">Membrane</keyword>
<feature type="compositionally biased region" description="Polar residues" evidence="1">
    <location>
        <begin position="164"/>
        <end position="173"/>
    </location>
</feature>
<evidence type="ECO:0000313" key="4">
    <source>
        <dbReference type="Proteomes" id="UP001500804"/>
    </source>
</evidence>
<feature type="region of interest" description="Disordered" evidence="1">
    <location>
        <begin position="163"/>
        <end position="262"/>
    </location>
</feature>
<keyword evidence="2" id="KW-0812">Transmembrane</keyword>
<name>A0ABP9NPJ2_9PSEU</name>
<proteinExistence type="predicted"/>
<dbReference type="EMBL" id="BAABJO010000010">
    <property type="protein sequence ID" value="GAA5122357.1"/>
    <property type="molecule type" value="Genomic_DNA"/>
</dbReference>
<feature type="region of interest" description="Disordered" evidence="1">
    <location>
        <begin position="1"/>
        <end position="22"/>
    </location>
</feature>
<reference evidence="4" key="1">
    <citation type="journal article" date="2019" name="Int. J. Syst. Evol. Microbiol.">
        <title>The Global Catalogue of Microorganisms (GCM) 10K type strain sequencing project: providing services to taxonomists for standard genome sequencing and annotation.</title>
        <authorList>
            <consortium name="The Broad Institute Genomics Platform"/>
            <consortium name="The Broad Institute Genome Sequencing Center for Infectious Disease"/>
            <person name="Wu L."/>
            <person name="Ma J."/>
        </authorList>
    </citation>
    <scope>NUCLEOTIDE SEQUENCE [LARGE SCALE GENOMIC DNA]</scope>
    <source>
        <strain evidence="4">JCM 18302</strain>
    </source>
</reference>
<evidence type="ECO:0000256" key="1">
    <source>
        <dbReference type="SAM" id="MobiDB-lite"/>
    </source>
</evidence>
<sequence>MPQPSAPRPTPAADRAGAEPTVATPAKAAELTVNKVIAGAGAAATSAVLGSYFGASGTVAGAALGSVASTVATTLYQRSLDRTRDTIVARVRLTGGRRTDLSDTPTVQLAVPQPRVPVEPATTQLRVEPVLRRPRRMWVWAGATVLVFVIALLVVTGLEWAKGSSLTTGQPGTSVGRVLTPGSGGNAGNDPAEETSEEPTASAEPTTEPAPTEEETRSAEPTPSEEPGSGAGSTREPRTSGTPTSTPRPTPGLRIPDLEPND</sequence>
<evidence type="ECO:0000313" key="3">
    <source>
        <dbReference type="EMBL" id="GAA5122357.1"/>
    </source>
</evidence>
<comment type="caution">
    <text evidence="3">The sequence shown here is derived from an EMBL/GenBank/DDBJ whole genome shotgun (WGS) entry which is preliminary data.</text>
</comment>